<evidence type="ECO:0000313" key="2">
    <source>
        <dbReference type="EMBL" id="AKL95737.1"/>
    </source>
</evidence>
<keyword evidence="3" id="KW-1185">Reference proteome</keyword>
<dbReference type="EMBL" id="CP009687">
    <property type="protein sequence ID" value="AKL95737.1"/>
    <property type="molecule type" value="Genomic_DNA"/>
</dbReference>
<feature type="domain" description="N-acetyltransferase" evidence="1">
    <location>
        <begin position="7"/>
        <end position="173"/>
    </location>
</feature>
<dbReference type="OrthoDB" id="9795206at2"/>
<dbReference type="PROSITE" id="PS51186">
    <property type="entry name" value="GNAT"/>
    <property type="match status" value="1"/>
</dbReference>
<keyword evidence="2" id="KW-0808">Transferase</keyword>
<dbReference type="Pfam" id="PF13302">
    <property type="entry name" value="Acetyltransf_3"/>
    <property type="match status" value="1"/>
</dbReference>
<dbReference type="RefSeq" id="WP_044824974.1">
    <property type="nucleotide sequence ID" value="NZ_CP009687.1"/>
</dbReference>
<gene>
    <name evidence="2" type="ORF">CACET_c22910</name>
</gene>
<dbReference type="PATRIC" id="fig|84022.6.peg.2298"/>
<evidence type="ECO:0000259" key="1">
    <source>
        <dbReference type="PROSITE" id="PS51186"/>
    </source>
</evidence>
<dbReference type="GO" id="GO:0016747">
    <property type="term" value="F:acyltransferase activity, transferring groups other than amino-acyl groups"/>
    <property type="evidence" value="ECO:0007669"/>
    <property type="project" value="InterPro"/>
</dbReference>
<evidence type="ECO:0000313" key="3">
    <source>
        <dbReference type="Proteomes" id="UP000035704"/>
    </source>
</evidence>
<reference evidence="2 3" key="1">
    <citation type="submission" date="2014-10" db="EMBL/GenBank/DDBJ databases">
        <title>Genome sequence of Clostridium aceticum DSM 1496.</title>
        <authorList>
            <person name="Poehlein A."/>
            <person name="Schiel-Bengelsdorf B."/>
            <person name="Gottschalk G."/>
            <person name="Duerre P."/>
            <person name="Daniel R."/>
        </authorList>
    </citation>
    <scope>NUCLEOTIDE SEQUENCE [LARGE SCALE GENOMIC DNA]</scope>
    <source>
        <strain evidence="2 3">DSM 1496</strain>
    </source>
</reference>
<protein>
    <submittedName>
        <fullName evidence="2">Acetyltransferase</fullName>
    </submittedName>
</protein>
<dbReference type="KEGG" id="cace:CACET_c22910"/>
<organism evidence="2 3">
    <name type="scientific">Clostridium aceticum</name>
    <dbReference type="NCBI Taxonomy" id="84022"/>
    <lineage>
        <taxon>Bacteria</taxon>
        <taxon>Bacillati</taxon>
        <taxon>Bacillota</taxon>
        <taxon>Clostridia</taxon>
        <taxon>Eubacteriales</taxon>
        <taxon>Clostridiaceae</taxon>
        <taxon>Clostridium</taxon>
    </lineage>
</organism>
<dbReference type="Gene3D" id="3.40.630.30">
    <property type="match status" value="1"/>
</dbReference>
<dbReference type="SUPFAM" id="SSF55729">
    <property type="entry name" value="Acyl-CoA N-acyltransferases (Nat)"/>
    <property type="match status" value="1"/>
</dbReference>
<dbReference type="PANTHER" id="PTHR43415">
    <property type="entry name" value="SPERMIDINE N(1)-ACETYLTRANSFERASE"/>
    <property type="match status" value="1"/>
</dbReference>
<name>A0A0G3WCT7_9CLOT</name>
<sequence>MIKGRQITLEPSKSGDKRKAYEWLCLSETAKNHMGPPNFEDHPIPSWDEYCEDFENYYFDGSKPQKGQLWIIKHEGEEIGAICYSSFHLKGRSAELDIWMPIEKNCGKGFGSEAIRLFCDYLKEKLYIDRFIIRPSKRNERAVRAYEKAGFIKIKDADKQKIVQEYLLEEYWNIYGQGDYGTGDDIVLIKT</sequence>
<dbReference type="InterPro" id="IPR016181">
    <property type="entry name" value="Acyl_CoA_acyltransferase"/>
</dbReference>
<dbReference type="AlphaFoldDB" id="A0A0G3WCT7"/>
<dbReference type="Proteomes" id="UP000035704">
    <property type="component" value="Chromosome"/>
</dbReference>
<proteinExistence type="predicted"/>
<accession>A0A0G3WCT7</accession>
<dbReference type="InterPro" id="IPR000182">
    <property type="entry name" value="GNAT_dom"/>
</dbReference>
<dbReference type="PANTHER" id="PTHR43415:SF3">
    <property type="entry name" value="GNAT-FAMILY ACETYLTRANSFERASE"/>
    <property type="match status" value="1"/>
</dbReference>
<dbReference type="STRING" id="84022.CACET_c22910"/>